<evidence type="ECO:0000256" key="4">
    <source>
        <dbReference type="ARBA" id="ARBA00023136"/>
    </source>
</evidence>
<comment type="caution">
    <text evidence="6">The sequence shown here is derived from an EMBL/GenBank/DDBJ whole genome shotgun (WGS) entry which is preliminary data.</text>
</comment>
<evidence type="ECO:0000256" key="5">
    <source>
        <dbReference type="SAM" id="Phobius"/>
    </source>
</evidence>
<dbReference type="RefSeq" id="WP_322448414.1">
    <property type="nucleotide sequence ID" value="NZ_JAXOFX010000020.1"/>
</dbReference>
<evidence type="ECO:0000256" key="1">
    <source>
        <dbReference type="ARBA" id="ARBA00004141"/>
    </source>
</evidence>
<evidence type="ECO:0000313" key="6">
    <source>
        <dbReference type="EMBL" id="MDZ5474120.1"/>
    </source>
</evidence>
<feature type="transmembrane region" description="Helical" evidence="5">
    <location>
        <begin position="71"/>
        <end position="95"/>
    </location>
</feature>
<comment type="subcellular location">
    <subcellularLocation>
        <location evidence="1">Membrane</location>
        <topology evidence="1">Multi-pass membrane protein</topology>
    </subcellularLocation>
</comment>
<feature type="transmembrane region" description="Helical" evidence="5">
    <location>
        <begin position="42"/>
        <end position="65"/>
    </location>
</feature>
<name>A0ABU5J3W7_9BACI</name>
<proteinExistence type="predicted"/>
<keyword evidence="4 5" id="KW-0472">Membrane</keyword>
<evidence type="ECO:0000256" key="3">
    <source>
        <dbReference type="ARBA" id="ARBA00022989"/>
    </source>
</evidence>
<protein>
    <submittedName>
        <fullName evidence="6">DUF4870 domain-containing protein</fullName>
    </submittedName>
</protein>
<reference evidence="6 7" key="1">
    <citation type="submission" date="2023-11" db="EMBL/GenBank/DDBJ databases">
        <title>Bacillus jintuensis, isolated from a mudflat on the Beibu Gulf coast.</title>
        <authorList>
            <person name="Li M."/>
        </authorList>
    </citation>
    <scope>NUCLEOTIDE SEQUENCE [LARGE SCALE GENOMIC DNA]</scope>
    <source>
        <strain evidence="6 7">31A1R</strain>
    </source>
</reference>
<dbReference type="EMBL" id="JAXOFX010000020">
    <property type="protein sequence ID" value="MDZ5474120.1"/>
    <property type="molecule type" value="Genomic_DNA"/>
</dbReference>
<evidence type="ECO:0000256" key="2">
    <source>
        <dbReference type="ARBA" id="ARBA00022692"/>
    </source>
</evidence>
<keyword evidence="2 5" id="KW-0812">Transmembrane</keyword>
<sequence>METNKILSALSYFSIFFAGIVFPLIVLLVSEDKRVKEHAKSALLSHFIPLIPVPFLIFAGVTGAIQGTTEMPIFLAVGVVVTIILSLVVTIWNIVKGVKVLSKESI</sequence>
<feature type="transmembrane region" description="Helical" evidence="5">
    <location>
        <begin position="6"/>
        <end position="30"/>
    </location>
</feature>
<gene>
    <name evidence="6" type="ORF">SM124_20665</name>
</gene>
<organism evidence="6 7">
    <name type="scientific">Robertmurraya mangrovi</name>
    <dbReference type="NCBI Taxonomy" id="3098077"/>
    <lineage>
        <taxon>Bacteria</taxon>
        <taxon>Bacillati</taxon>
        <taxon>Bacillota</taxon>
        <taxon>Bacilli</taxon>
        <taxon>Bacillales</taxon>
        <taxon>Bacillaceae</taxon>
        <taxon>Robertmurraya</taxon>
    </lineage>
</organism>
<evidence type="ECO:0000313" key="7">
    <source>
        <dbReference type="Proteomes" id="UP001290455"/>
    </source>
</evidence>
<keyword evidence="7" id="KW-1185">Reference proteome</keyword>
<dbReference type="InterPro" id="IPR019109">
    <property type="entry name" value="MamF_MmsF"/>
</dbReference>
<dbReference type="Proteomes" id="UP001290455">
    <property type="component" value="Unassembled WGS sequence"/>
</dbReference>
<keyword evidence="3 5" id="KW-1133">Transmembrane helix</keyword>
<accession>A0ABU5J3W7</accession>
<dbReference type="Pfam" id="PF09685">
    <property type="entry name" value="MamF_MmsF"/>
    <property type="match status" value="1"/>
</dbReference>